<evidence type="ECO:0000256" key="3">
    <source>
        <dbReference type="ARBA" id="ARBA00004904"/>
    </source>
</evidence>
<keyword evidence="9" id="KW-0378">Hydrolase</keyword>
<comment type="similarity">
    <text evidence="4">In the N-terminal section; belongs to the DHBP synthase family.</text>
</comment>
<dbReference type="Gene3D" id="3.90.870.10">
    <property type="entry name" value="DHBP synthase"/>
    <property type="match status" value="1"/>
</dbReference>
<dbReference type="PANTHER" id="PTHR21327">
    <property type="entry name" value="GTP CYCLOHYDROLASE II-RELATED"/>
    <property type="match status" value="1"/>
</dbReference>
<evidence type="ECO:0000313" key="9">
    <source>
        <dbReference type="EMBL" id="MBP2368991.1"/>
    </source>
</evidence>
<keyword evidence="6" id="KW-0686">Riboflavin biosynthesis</keyword>
<accession>A0ABS4VYJ3</accession>
<name>A0ABS4VYJ3_9PSEU</name>
<dbReference type="RefSeq" id="WP_210030741.1">
    <property type="nucleotide sequence ID" value="NZ_JAGINU010000001.1"/>
</dbReference>
<dbReference type="GO" id="GO:0008686">
    <property type="term" value="F:3,4-dihydroxy-2-butanone-4-phosphate synthase activity"/>
    <property type="evidence" value="ECO:0007669"/>
    <property type="project" value="UniProtKB-EC"/>
</dbReference>
<keyword evidence="10" id="KW-1185">Reference proteome</keyword>
<evidence type="ECO:0000256" key="5">
    <source>
        <dbReference type="ARBA" id="ARBA00012153"/>
    </source>
</evidence>
<comment type="catalytic activity">
    <reaction evidence="1">
        <text>D-ribulose 5-phosphate = (2S)-2-hydroxy-3-oxobutyl phosphate + formate + H(+)</text>
        <dbReference type="Rhea" id="RHEA:18457"/>
        <dbReference type="ChEBI" id="CHEBI:15378"/>
        <dbReference type="ChEBI" id="CHEBI:15740"/>
        <dbReference type="ChEBI" id="CHEBI:58121"/>
        <dbReference type="ChEBI" id="CHEBI:58830"/>
        <dbReference type="EC" id="4.1.99.12"/>
    </reaction>
</comment>
<evidence type="ECO:0000256" key="6">
    <source>
        <dbReference type="ARBA" id="ARBA00022619"/>
    </source>
</evidence>
<comment type="function">
    <text evidence="2">Catalyzes the conversion of D-ribulose 5-phosphate to formate and 3,4-dihydroxy-2-butanone 4-phosphate.</text>
</comment>
<dbReference type="InterPro" id="IPR036144">
    <property type="entry name" value="RibA-like_sf"/>
</dbReference>
<dbReference type="InterPro" id="IPR032677">
    <property type="entry name" value="GTP_cyclohydro_II"/>
</dbReference>
<keyword evidence="9" id="KW-0456">Lyase</keyword>
<comment type="pathway">
    <text evidence="3">Cofactor biosynthesis; riboflavin biosynthesis; 2-hydroxy-3-oxobutyl phosphate from D-ribulose 5-phosphate: step 1/1.</text>
</comment>
<dbReference type="EC" id="4.1.99.12" evidence="5"/>
<evidence type="ECO:0000256" key="2">
    <source>
        <dbReference type="ARBA" id="ARBA00002284"/>
    </source>
</evidence>
<dbReference type="InterPro" id="IPR017945">
    <property type="entry name" value="DHBP_synth_RibB-like_a/b_dom"/>
</dbReference>
<dbReference type="PIRSF" id="PIRSF001259">
    <property type="entry name" value="RibA"/>
    <property type="match status" value="1"/>
</dbReference>
<feature type="domain" description="GTP cyclohydrolase II" evidence="8">
    <location>
        <begin position="210"/>
        <end position="295"/>
    </location>
</feature>
<sequence>MTAPGRVAGGLDRAARSLVAGRPVVLVDDRGGGGSLVVAADRVDRRAMAFVVRHTCGFVCVALTGDDCDRLGLGPMVRGGRAGPAFTVTVDAADGITTGISAADRAHTARLLAAPATVPAALTRPGHVAGVRAAEGGVLTEPGPAEAAVDLARLAGCRPAGVLAQIVRADGRIADEADLAAFGAVHGLGVVTTAELVEHRRRSETLVEAVVRCRMPTRHGEFAAVGYRSYPDGGEHLALVAGEVAGRADVLVHLHDECLCGDVLGSRDCPCRSELDTALSAVAGHGCGVVLYRRSPGGLFGHPPVGGGPEPGRALLDAVLADLGVRTWRPVIPATRAAGAAS</sequence>
<dbReference type="GO" id="GO:0003935">
    <property type="term" value="F:GTP cyclohydrolase II activity"/>
    <property type="evidence" value="ECO:0007669"/>
    <property type="project" value="UniProtKB-EC"/>
</dbReference>
<dbReference type="EMBL" id="JAGINU010000001">
    <property type="protein sequence ID" value="MBP2368991.1"/>
    <property type="molecule type" value="Genomic_DNA"/>
</dbReference>
<evidence type="ECO:0000256" key="7">
    <source>
        <dbReference type="ARBA" id="ARBA00022723"/>
    </source>
</evidence>
<dbReference type="SUPFAM" id="SSF142695">
    <property type="entry name" value="RibA-like"/>
    <property type="match status" value="1"/>
</dbReference>
<dbReference type="Gene3D" id="3.40.50.10990">
    <property type="entry name" value="GTP cyclohydrolase II"/>
    <property type="match status" value="1"/>
</dbReference>
<evidence type="ECO:0000256" key="1">
    <source>
        <dbReference type="ARBA" id="ARBA00000141"/>
    </source>
</evidence>
<evidence type="ECO:0000256" key="4">
    <source>
        <dbReference type="ARBA" id="ARBA00005520"/>
    </source>
</evidence>
<proteinExistence type="inferred from homology"/>
<evidence type="ECO:0000313" key="10">
    <source>
        <dbReference type="Proteomes" id="UP001519295"/>
    </source>
</evidence>
<dbReference type="Proteomes" id="UP001519295">
    <property type="component" value="Unassembled WGS sequence"/>
</dbReference>
<keyword evidence="7" id="KW-0479">Metal-binding</keyword>
<dbReference type="Pfam" id="PF00925">
    <property type="entry name" value="GTP_cyclohydro2"/>
    <property type="match status" value="1"/>
</dbReference>
<dbReference type="InterPro" id="IPR000422">
    <property type="entry name" value="DHBP_synthase_RibB"/>
</dbReference>
<dbReference type="Pfam" id="PF00926">
    <property type="entry name" value="DHBP_synthase"/>
    <property type="match status" value="1"/>
</dbReference>
<comment type="caution">
    <text evidence="9">The sequence shown here is derived from an EMBL/GenBank/DDBJ whole genome shotgun (WGS) entry which is preliminary data.</text>
</comment>
<protein>
    <recommendedName>
        <fullName evidence="5">3,4-dihydroxy-2-butanone-4-phosphate synthase</fullName>
        <ecNumber evidence="5">4.1.99.12</ecNumber>
    </recommendedName>
</protein>
<organism evidence="9 10">
    <name type="scientific">Pseudonocardia parietis</name>
    <dbReference type="NCBI Taxonomy" id="570936"/>
    <lineage>
        <taxon>Bacteria</taxon>
        <taxon>Bacillati</taxon>
        <taxon>Actinomycetota</taxon>
        <taxon>Actinomycetes</taxon>
        <taxon>Pseudonocardiales</taxon>
        <taxon>Pseudonocardiaceae</taxon>
        <taxon>Pseudonocardia</taxon>
    </lineage>
</organism>
<dbReference type="SUPFAM" id="SSF55821">
    <property type="entry name" value="YrdC/RibB"/>
    <property type="match status" value="1"/>
</dbReference>
<gene>
    <name evidence="9" type="ORF">JOF36_004687</name>
</gene>
<dbReference type="PANTHER" id="PTHR21327:SF18">
    <property type="entry name" value="3,4-DIHYDROXY-2-BUTANONE 4-PHOSPHATE SYNTHASE"/>
    <property type="match status" value="1"/>
</dbReference>
<evidence type="ECO:0000259" key="8">
    <source>
        <dbReference type="Pfam" id="PF00925"/>
    </source>
</evidence>
<reference evidence="9 10" key="1">
    <citation type="submission" date="2021-03" db="EMBL/GenBank/DDBJ databases">
        <title>Sequencing the genomes of 1000 actinobacteria strains.</title>
        <authorList>
            <person name="Klenk H.-P."/>
        </authorList>
    </citation>
    <scope>NUCLEOTIDE SEQUENCE [LARGE SCALE GENOMIC DNA]</scope>
    <source>
        <strain evidence="9 10">DSM 45256</strain>
    </source>
</reference>